<evidence type="ECO:0000256" key="7">
    <source>
        <dbReference type="RuleBase" id="RU000492"/>
    </source>
</evidence>
<proteinExistence type="inferred from homology"/>
<keyword evidence="14" id="KW-1185">Reference proteome</keyword>
<feature type="compositionally biased region" description="Low complexity" evidence="9">
    <location>
        <begin position="46"/>
        <end position="57"/>
    </location>
</feature>
<dbReference type="EC" id="3.6.4.13" evidence="8"/>
<feature type="region of interest" description="Disordered" evidence="9">
    <location>
        <begin position="560"/>
        <end position="587"/>
    </location>
</feature>
<dbReference type="InterPro" id="IPR027417">
    <property type="entry name" value="P-loop_NTPase"/>
</dbReference>
<evidence type="ECO:0000256" key="4">
    <source>
        <dbReference type="ARBA" id="ARBA00022840"/>
    </source>
</evidence>
<keyword evidence="3 7" id="KW-0347">Helicase</keyword>
<dbReference type="SMART" id="SM00487">
    <property type="entry name" value="DEXDc"/>
    <property type="match status" value="1"/>
</dbReference>
<evidence type="ECO:0000256" key="3">
    <source>
        <dbReference type="ARBA" id="ARBA00022806"/>
    </source>
</evidence>
<evidence type="ECO:0000256" key="5">
    <source>
        <dbReference type="ARBA" id="ARBA00022884"/>
    </source>
</evidence>
<dbReference type="Pfam" id="PF00271">
    <property type="entry name" value="Helicase_C"/>
    <property type="match status" value="1"/>
</dbReference>
<dbReference type="InterPro" id="IPR000629">
    <property type="entry name" value="RNA-helicase_DEAD-box_CS"/>
</dbReference>
<reference evidence="13 14" key="1">
    <citation type="journal article" date="2024" name="Nat. Commun.">
        <title>Phylogenomics reveals the evolutionary origins of lichenization in chlorophyte algae.</title>
        <authorList>
            <person name="Puginier C."/>
            <person name="Libourel C."/>
            <person name="Otte J."/>
            <person name="Skaloud P."/>
            <person name="Haon M."/>
            <person name="Grisel S."/>
            <person name="Petersen M."/>
            <person name="Berrin J.G."/>
            <person name="Delaux P.M."/>
            <person name="Dal Grande F."/>
            <person name="Keller J."/>
        </authorList>
    </citation>
    <scope>NUCLEOTIDE SEQUENCE [LARGE SCALE GENOMIC DNA]</scope>
    <source>
        <strain evidence="13 14">SAG 216-7</strain>
    </source>
</reference>
<organism evidence="13 14">
    <name type="scientific">Coccomyxa subellipsoidea</name>
    <dbReference type="NCBI Taxonomy" id="248742"/>
    <lineage>
        <taxon>Eukaryota</taxon>
        <taxon>Viridiplantae</taxon>
        <taxon>Chlorophyta</taxon>
        <taxon>core chlorophytes</taxon>
        <taxon>Trebouxiophyceae</taxon>
        <taxon>Trebouxiophyceae incertae sedis</taxon>
        <taxon>Coccomyxaceae</taxon>
        <taxon>Coccomyxa</taxon>
    </lineage>
</organism>
<evidence type="ECO:0000256" key="1">
    <source>
        <dbReference type="ARBA" id="ARBA00022741"/>
    </source>
</evidence>
<dbReference type="InterPro" id="IPR014001">
    <property type="entry name" value="Helicase_ATP-bd"/>
</dbReference>
<keyword evidence="5 8" id="KW-0694">RNA-binding</keyword>
<dbReference type="InterPro" id="IPR001650">
    <property type="entry name" value="Helicase_C-like"/>
</dbReference>
<protein>
    <recommendedName>
        <fullName evidence="8">ATP-dependent RNA helicase</fullName>
        <ecNumber evidence="8">3.6.4.13</ecNumber>
    </recommendedName>
</protein>
<dbReference type="InterPro" id="IPR011545">
    <property type="entry name" value="DEAD/DEAH_box_helicase_dom"/>
</dbReference>
<dbReference type="PROSITE" id="PS00039">
    <property type="entry name" value="DEAD_ATP_HELICASE"/>
    <property type="match status" value="1"/>
</dbReference>
<name>A0ABR2YH59_9CHLO</name>
<evidence type="ECO:0000259" key="12">
    <source>
        <dbReference type="PROSITE" id="PS51195"/>
    </source>
</evidence>
<comment type="caution">
    <text evidence="13">The sequence shown here is derived from an EMBL/GenBank/DDBJ whole genome shotgun (WGS) entry which is preliminary data.</text>
</comment>
<comment type="domain">
    <text evidence="8">The Q motif is unique to and characteristic of the DEAD box family of RNA helicases and controls ATP binding and hydrolysis.</text>
</comment>
<dbReference type="SMART" id="SM00490">
    <property type="entry name" value="HELICc"/>
    <property type="match status" value="1"/>
</dbReference>
<dbReference type="PROSITE" id="PS51192">
    <property type="entry name" value="HELICASE_ATP_BIND_1"/>
    <property type="match status" value="1"/>
</dbReference>
<keyword evidence="2 7" id="KW-0378">Hydrolase</keyword>
<dbReference type="PANTHER" id="PTHR24031">
    <property type="entry name" value="RNA HELICASE"/>
    <property type="match status" value="1"/>
</dbReference>
<comment type="catalytic activity">
    <reaction evidence="8">
        <text>ATP + H2O = ADP + phosphate + H(+)</text>
        <dbReference type="Rhea" id="RHEA:13065"/>
        <dbReference type="ChEBI" id="CHEBI:15377"/>
        <dbReference type="ChEBI" id="CHEBI:15378"/>
        <dbReference type="ChEBI" id="CHEBI:30616"/>
        <dbReference type="ChEBI" id="CHEBI:43474"/>
        <dbReference type="ChEBI" id="CHEBI:456216"/>
        <dbReference type="EC" id="3.6.4.13"/>
    </reaction>
</comment>
<feature type="domain" description="Helicase ATP-binding" evidence="10">
    <location>
        <begin position="120"/>
        <end position="299"/>
    </location>
</feature>
<sequence>MQVLLRRAIQRTLAFPFNRLRISTAMMDTEGQRTGKPRRRQRHSGARAAAPAYAAPAPLGPRPSGPALPHFQQQANMSSTTKESLTEATFASFQLSDATLRGINEVMGYTNCTKVQAETLPATLQGLDVVCKAKTGTGKTLAFLIPGIERMLETPAGRDKIAMLIISPTRELAAQIAEEAKQLTKHQNLGVQVMFGGTNMNRDISDLQRRVPDVLVATPGRLLDHLQNTGTLPPMLSNLRMLVLDEADRLLDMGFRQEIEKLVRMLPPKNGRQNMLFSATYPSNIRELAGIALRPEYQVVDTVGEEDTHAAETVQQHYLITSMEDQNAHLLAAIRQHMREDPSYKIIAFFVTARVTQFYCELFQAMGIPVLEMHSRKSQAQRTKAADQFRASKGACIMFSSDVSARGVDYPDVSLVAQLGLPMEKAQYVHRLGRTARAGKSGKGLIILGDYEAAFLNCLSDLPITEAPRPSAQVFTDSQAAVEAGLAKTDYATKAQAYRTWLGFYKGFCKLCKWDPTRLVQAANHYAATLGCPEPPPIEKRTVGKMGMKGVPGLNIVASLENEGGRGGGGGRQGHGRSSQVPPRGGRGGPFYMFSKSSFIKDAWLCSLAPLGYDLDAGKQ</sequence>
<evidence type="ECO:0000313" key="13">
    <source>
        <dbReference type="EMBL" id="KAK9905115.1"/>
    </source>
</evidence>
<evidence type="ECO:0000256" key="9">
    <source>
        <dbReference type="SAM" id="MobiDB-lite"/>
    </source>
</evidence>
<feature type="region of interest" description="Disordered" evidence="9">
    <location>
        <begin position="27"/>
        <end position="83"/>
    </location>
</feature>
<feature type="short sequence motif" description="Q motif" evidence="6">
    <location>
        <begin position="88"/>
        <end position="117"/>
    </location>
</feature>
<feature type="compositionally biased region" description="Basic residues" evidence="9">
    <location>
        <begin position="35"/>
        <end position="45"/>
    </location>
</feature>
<accession>A0ABR2YH59</accession>
<dbReference type="Gene3D" id="3.40.50.300">
    <property type="entry name" value="P-loop containing nucleotide triphosphate hydrolases"/>
    <property type="match status" value="2"/>
</dbReference>
<feature type="compositionally biased region" description="Polar residues" evidence="9">
    <location>
        <begin position="71"/>
        <end position="83"/>
    </location>
</feature>
<evidence type="ECO:0000256" key="8">
    <source>
        <dbReference type="RuleBase" id="RU365068"/>
    </source>
</evidence>
<evidence type="ECO:0000259" key="10">
    <source>
        <dbReference type="PROSITE" id="PS51192"/>
    </source>
</evidence>
<keyword evidence="1 7" id="KW-0547">Nucleotide-binding</keyword>
<dbReference type="CDD" id="cd18787">
    <property type="entry name" value="SF2_C_DEAD"/>
    <property type="match status" value="1"/>
</dbReference>
<dbReference type="SUPFAM" id="SSF52540">
    <property type="entry name" value="P-loop containing nucleoside triphosphate hydrolases"/>
    <property type="match status" value="1"/>
</dbReference>
<evidence type="ECO:0000256" key="2">
    <source>
        <dbReference type="ARBA" id="ARBA00022801"/>
    </source>
</evidence>
<comment type="function">
    <text evidence="8">RNA helicase.</text>
</comment>
<dbReference type="PROSITE" id="PS51194">
    <property type="entry name" value="HELICASE_CTER"/>
    <property type="match status" value="1"/>
</dbReference>
<keyword evidence="4 7" id="KW-0067">ATP-binding</keyword>
<dbReference type="Pfam" id="PF00270">
    <property type="entry name" value="DEAD"/>
    <property type="match status" value="1"/>
</dbReference>
<feature type="domain" description="Helicase C-terminal" evidence="11">
    <location>
        <begin position="333"/>
        <end position="483"/>
    </location>
</feature>
<gene>
    <name evidence="13" type="ORF">WJX75_009942</name>
</gene>
<dbReference type="Proteomes" id="UP001491310">
    <property type="component" value="Unassembled WGS sequence"/>
</dbReference>
<evidence type="ECO:0000313" key="14">
    <source>
        <dbReference type="Proteomes" id="UP001491310"/>
    </source>
</evidence>
<evidence type="ECO:0000259" key="11">
    <source>
        <dbReference type="PROSITE" id="PS51194"/>
    </source>
</evidence>
<dbReference type="PROSITE" id="PS51195">
    <property type="entry name" value="Q_MOTIF"/>
    <property type="match status" value="1"/>
</dbReference>
<dbReference type="EMBL" id="JALJOT010000012">
    <property type="protein sequence ID" value="KAK9905115.1"/>
    <property type="molecule type" value="Genomic_DNA"/>
</dbReference>
<evidence type="ECO:0000256" key="6">
    <source>
        <dbReference type="PROSITE-ProRule" id="PRU00552"/>
    </source>
</evidence>
<feature type="domain" description="DEAD-box RNA helicase Q" evidence="12">
    <location>
        <begin position="88"/>
        <end position="117"/>
    </location>
</feature>
<comment type="similarity">
    <text evidence="7">Belongs to the DEAD box helicase family.</text>
</comment>
<dbReference type="InterPro" id="IPR014014">
    <property type="entry name" value="RNA_helicase_DEAD_Q_motif"/>
</dbReference>